<dbReference type="RefSeq" id="WP_128193781.1">
    <property type="nucleotide sequence ID" value="NZ_SACJ01000002.1"/>
</dbReference>
<gene>
    <name evidence="1" type="ORF">EOD40_04925</name>
</gene>
<dbReference type="PROSITE" id="PS51257">
    <property type="entry name" value="PROKAR_LIPOPROTEIN"/>
    <property type="match status" value="1"/>
</dbReference>
<organism evidence="1 2">
    <name type="scientific">Flavobacterium sufflavum</name>
    <dbReference type="NCBI Taxonomy" id="1921138"/>
    <lineage>
        <taxon>Bacteria</taxon>
        <taxon>Pseudomonadati</taxon>
        <taxon>Bacteroidota</taxon>
        <taxon>Flavobacteriia</taxon>
        <taxon>Flavobacteriales</taxon>
        <taxon>Flavobacteriaceae</taxon>
        <taxon>Flavobacterium</taxon>
    </lineage>
</organism>
<evidence type="ECO:0000313" key="2">
    <source>
        <dbReference type="Proteomes" id="UP000285211"/>
    </source>
</evidence>
<accession>A0A3S2XGU8</accession>
<keyword evidence="2" id="KW-1185">Reference proteome</keyword>
<dbReference type="EMBL" id="SACJ01000002">
    <property type="protein sequence ID" value="RVT78580.1"/>
    <property type="molecule type" value="Genomic_DNA"/>
</dbReference>
<dbReference type="InterPro" id="IPR025366">
    <property type="entry name" value="DUF4270"/>
</dbReference>
<dbReference type="AlphaFoldDB" id="A0A3S2XGU8"/>
<comment type="caution">
    <text evidence="1">The sequence shown here is derived from an EMBL/GenBank/DDBJ whole genome shotgun (WGS) entry which is preliminary data.</text>
</comment>
<dbReference type="Pfam" id="PF14092">
    <property type="entry name" value="DUF4270"/>
    <property type="match status" value="1"/>
</dbReference>
<name>A0A3S2XGU8_9FLAO</name>
<sequence>MYRLFIVLFFGVILTSCNSDVDAGEFVVGSDNLSVTNKVILIDTATVEVSTINFDSLVTSGQSRILLGNYDDPIFGKVNSESYFQLSSSGYNLQTTSSDTEGANYVFDSIRMVLVPDRYYYGDTTKVQSISIHRLSQKVKSDSEDDANLYNNSKFTYDPVTLGTASFAPKPLTQDTVFVKIDNTFGEALFQKLKKREITTEDEFIEYFKGLVIRSTSVNSSSVIGFSTSATLQLYYSKKVTDSKTSILKEFTITDASKQFNRISLDRTGTVLKDLPGTTERLSSESTENKSFIQSGTGLACRIDFPNIKQLKYITEKGAIVDAQLVIRPVNNTYSKSYPLADSLNVYVADKLNRLSGTLKSATGSSIYAKLNKVNDEFDENIGYSIPLGTFMQNEMVKTSDSKSALILTIPNISKAVDRLVLGNQKNVGNKVQLKIYYISY</sequence>
<reference evidence="1 2" key="1">
    <citation type="submission" date="2019-01" db="EMBL/GenBank/DDBJ databases">
        <authorList>
            <person name="Chen W.-M."/>
        </authorList>
    </citation>
    <scope>NUCLEOTIDE SEQUENCE [LARGE SCALE GENOMIC DNA]</scope>
    <source>
        <strain evidence="1 2">BBQ-12</strain>
    </source>
</reference>
<protein>
    <submittedName>
        <fullName evidence="1">DUF4270 family protein</fullName>
    </submittedName>
</protein>
<proteinExistence type="predicted"/>
<dbReference type="OrthoDB" id="1092930at2"/>
<dbReference type="Proteomes" id="UP000285211">
    <property type="component" value="Unassembled WGS sequence"/>
</dbReference>
<evidence type="ECO:0000313" key="1">
    <source>
        <dbReference type="EMBL" id="RVT78580.1"/>
    </source>
</evidence>